<sequence>MSKLFFIIVSLTILSACEKSINSGEIPISSKYPTQLNREWEYNTTIRLEFYDSTGHIDSTVIMDSANTICKITRINDTIGNSTKLVLFEEYDVLTPQNVHKMWYLNADSGLYAIAYSNPGASQTIVPKANIKSYNDFINMIKLISLSPASYLSVSSNDQINDTSFYSYPRKVLQYPLRIGERWIELIEPFYRERFINEKIHLTINGNTYNCFKVESAWDWNIVFTDYINFSNGLVIREVIFDSIAIIGTEDPNPLGYYKISSVSKLVRELKQ</sequence>
<reference evidence="1" key="1">
    <citation type="journal article" date="2020" name="mSystems">
        <title>Genome- and Community-Level Interaction Insights into Carbon Utilization and Element Cycling Functions of Hydrothermarchaeota in Hydrothermal Sediment.</title>
        <authorList>
            <person name="Zhou Z."/>
            <person name="Liu Y."/>
            <person name="Xu W."/>
            <person name="Pan J."/>
            <person name="Luo Z.H."/>
            <person name="Li M."/>
        </authorList>
    </citation>
    <scope>NUCLEOTIDE SEQUENCE [LARGE SCALE GENOMIC DNA]</scope>
    <source>
        <strain evidence="1">SpSt-479</strain>
    </source>
</reference>
<proteinExistence type="predicted"/>
<evidence type="ECO:0000313" key="1">
    <source>
        <dbReference type="EMBL" id="HFI91503.1"/>
    </source>
</evidence>
<organism evidence="1">
    <name type="scientific">Ignavibacterium album</name>
    <dbReference type="NCBI Taxonomy" id="591197"/>
    <lineage>
        <taxon>Bacteria</taxon>
        <taxon>Pseudomonadati</taxon>
        <taxon>Ignavibacteriota</taxon>
        <taxon>Ignavibacteria</taxon>
        <taxon>Ignavibacteriales</taxon>
        <taxon>Ignavibacteriaceae</taxon>
        <taxon>Ignavibacterium</taxon>
    </lineage>
</organism>
<gene>
    <name evidence="1" type="ORF">ENS31_08255</name>
</gene>
<protein>
    <submittedName>
        <fullName evidence="1">Uncharacterized protein</fullName>
    </submittedName>
</protein>
<dbReference type="AlphaFoldDB" id="A0A7V3E7M6"/>
<comment type="caution">
    <text evidence="1">The sequence shown here is derived from an EMBL/GenBank/DDBJ whole genome shotgun (WGS) entry which is preliminary data.</text>
</comment>
<dbReference type="PROSITE" id="PS51257">
    <property type="entry name" value="PROKAR_LIPOPROTEIN"/>
    <property type="match status" value="1"/>
</dbReference>
<dbReference type="EMBL" id="DSUJ01000008">
    <property type="protein sequence ID" value="HFI91503.1"/>
    <property type="molecule type" value="Genomic_DNA"/>
</dbReference>
<name>A0A7V3E7M6_9BACT</name>
<accession>A0A7V3E7M6</accession>